<dbReference type="SUPFAM" id="SSF55729">
    <property type="entry name" value="Acyl-CoA N-acyltransferases (Nat)"/>
    <property type="match status" value="1"/>
</dbReference>
<protein>
    <submittedName>
        <fullName evidence="2">GNAT family N-acetyltransferase</fullName>
    </submittedName>
</protein>
<reference evidence="2 3" key="1">
    <citation type="submission" date="2020-04" db="EMBL/GenBank/DDBJ databases">
        <title>MicrobeNet Type strains.</title>
        <authorList>
            <person name="Nicholson A.C."/>
        </authorList>
    </citation>
    <scope>NUCLEOTIDE SEQUENCE [LARGE SCALE GENOMIC DNA]</scope>
    <source>
        <strain evidence="2 3">ATCC BAA-330</strain>
    </source>
</reference>
<dbReference type="InterPro" id="IPR000182">
    <property type="entry name" value="GNAT_dom"/>
</dbReference>
<sequence>MLFRTTVSADASAIGRLHRDLSDHDRYMRFFAIHPAGLDKLASSLAVCDDAHFAVGAFDGTRCVGVANFVVSPGTTTADIAIAVATDYHHRGIGTELLQRITSEAIKRDITRFEADILAENSEIHQLLRSEPWELDYQHDGSCTHISANLKAPRARASLQGDVKEP</sequence>
<evidence type="ECO:0000313" key="2">
    <source>
        <dbReference type="EMBL" id="NMD58399.1"/>
    </source>
</evidence>
<dbReference type="Proteomes" id="UP000556611">
    <property type="component" value="Unassembled WGS sequence"/>
</dbReference>
<keyword evidence="3" id="KW-1185">Reference proteome</keyword>
<evidence type="ECO:0000259" key="1">
    <source>
        <dbReference type="PROSITE" id="PS51186"/>
    </source>
</evidence>
<dbReference type="RefSeq" id="WP_161499501.1">
    <property type="nucleotide sequence ID" value="NZ_JABARZ010000035.1"/>
</dbReference>
<dbReference type="InterPro" id="IPR016181">
    <property type="entry name" value="Acyl_CoA_acyltransferase"/>
</dbReference>
<dbReference type="Pfam" id="PF00583">
    <property type="entry name" value="Acetyltransf_1"/>
    <property type="match status" value="1"/>
</dbReference>
<feature type="domain" description="N-acetyltransferase" evidence="1">
    <location>
        <begin position="1"/>
        <end position="153"/>
    </location>
</feature>
<comment type="caution">
    <text evidence="2">The sequence shown here is derived from an EMBL/GenBank/DDBJ whole genome shotgun (WGS) entry which is preliminary data.</text>
</comment>
<proteinExistence type="predicted"/>
<dbReference type="EMBL" id="JABARZ010000035">
    <property type="protein sequence ID" value="NMD58399.1"/>
    <property type="molecule type" value="Genomic_DNA"/>
</dbReference>
<accession>A0ABX1LKZ9</accession>
<dbReference type="CDD" id="cd04301">
    <property type="entry name" value="NAT_SF"/>
    <property type="match status" value="1"/>
</dbReference>
<dbReference type="Gene3D" id="3.40.630.30">
    <property type="match status" value="1"/>
</dbReference>
<name>A0ABX1LKZ9_9ACTN</name>
<gene>
    <name evidence="2" type="ORF">HHU10_22545</name>
</gene>
<organism evidence="2 3">
    <name type="scientific">Tsukamurella columbiensis</name>
    <dbReference type="NCBI Taxonomy" id="128509"/>
    <lineage>
        <taxon>Bacteria</taxon>
        <taxon>Bacillati</taxon>
        <taxon>Actinomycetota</taxon>
        <taxon>Actinomycetes</taxon>
        <taxon>Mycobacteriales</taxon>
        <taxon>Tsukamurellaceae</taxon>
        <taxon>Tsukamurella</taxon>
    </lineage>
</organism>
<dbReference type="PROSITE" id="PS51186">
    <property type="entry name" value="GNAT"/>
    <property type="match status" value="1"/>
</dbReference>
<evidence type="ECO:0000313" key="3">
    <source>
        <dbReference type="Proteomes" id="UP000556611"/>
    </source>
</evidence>
<dbReference type="GeneID" id="300996092"/>